<reference evidence="1 2" key="1">
    <citation type="submission" date="2014-03" db="EMBL/GenBank/DDBJ databases">
        <title>Draft Genome Sequences of Four Burkholderia Strains.</title>
        <authorList>
            <person name="Liu X.Y."/>
            <person name="Li C.X."/>
            <person name="Xu J.H."/>
        </authorList>
    </citation>
    <scope>NUCLEOTIDE SEQUENCE [LARGE SCALE GENOMIC DNA]</scope>
    <source>
        <strain evidence="1 2">DSM 50014</strain>
    </source>
</reference>
<comment type="caution">
    <text evidence="1">The sequence shown here is derived from an EMBL/GenBank/DDBJ whole genome shotgun (WGS) entry which is preliminary data.</text>
</comment>
<proteinExistence type="predicted"/>
<organism evidence="1 2">
    <name type="scientific">Caballeronia glathei</name>
    <dbReference type="NCBI Taxonomy" id="60547"/>
    <lineage>
        <taxon>Bacteria</taxon>
        <taxon>Pseudomonadati</taxon>
        <taxon>Pseudomonadota</taxon>
        <taxon>Betaproteobacteria</taxon>
        <taxon>Burkholderiales</taxon>
        <taxon>Burkholderiaceae</taxon>
        <taxon>Caballeronia</taxon>
    </lineage>
</organism>
<evidence type="ECO:0000313" key="1">
    <source>
        <dbReference type="EMBL" id="KDR39496.1"/>
    </source>
</evidence>
<accession>A0A069PQB1</accession>
<name>A0A069PQB1_9BURK</name>
<dbReference type="AlphaFoldDB" id="A0A069PQB1"/>
<sequence>MAGSGRIEMLPIEPGLASGSEHSMALSLEAAAIWQQTRCVAAAAAAAFQSLSQTTWSTT</sequence>
<evidence type="ECO:0000313" key="2">
    <source>
        <dbReference type="Proteomes" id="UP000027466"/>
    </source>
</evidence>
<dbReference type="EMBL" id="JFHC01000058">
    <property type="protein sequence ID" value="KDR39496.1"/>
    <property type="molecule type" value="Genomic_DNA"/>
</dbReference>
<protein>
    <submittedName>
        <fullName evidence="1">Uncharacterized protein</fullName>
    </submittedName>
</protein>
<gene>
    <name evidence="1" type="ORF">BG61_31905</name>
</gene>
<dbReference type="Proteomes" id="UP000027466">
    <property type="component" value="Unassembled WGS sequence"/>
</dbReference>
<keyword evidence="2" id="KW-1185">Reference proteome</keyword>